<dbReference type="PANTHER" id="PTHR47506:SF10">
    <property type="entry name" value="TRANSCRIPTIONAL REGULATORY PROTEIN"/>
    <property type="match status" value="1"/>
</dbReference>
<dbReference type="InterPro" id="IPR009057">
    <property type="entry name" value="Homeodomain-like_sf"/>
</dbReference>
<dbReference type="SUPFAM" id="SSF48498">
    <property type="entry name" value="Tetracyclin repressor-like, C-terminal domain"/>
    <property type="match status" value="1"/>
</dbReference>
<dbReference type="Gene3D" id="1.10.357.10">
    <property type="entry name" value="Tetracycline Repressor, domain 2"/>
    <property type="match status" value="1"/>
</dbReference>
<name>A0A369CEV5_9GAMM</name>
<dbReference type="GO" id="GO:0003677">
    <property type="term" value="F:DNA binding"/>
    <property type="evidence" value="ECO:0007669"/>
    <property type="project" value="UniProtKB-UniRule"/>
</dbReference>
<dbReference type="Pfam" id="PF16925">
    <property type="entry name" value="TetR_C_13"/>
    <property type="match status" value="1"/>
</dbReference>
<evidence type="ECO:0000256" key="2">
    <source>
        <dbReference type="ARBA" id="ARBA00023125"/>
    </source>
</evidence>
<evidence type="ECO:0000256" key="1">
    <source>
        <dbReference type="ARBA" id="ARBA00023015"/>
    </source>
</evidence>
<dbReference type="AlphaFoldDB" id="A0A369CEV5"/>
<organism evidence="6 7">
    <name type="scientific">Thioalbus denitrificans</name>
    <dbReference type="NCBI Taxonomy" id="547122"/>
    <lineage>
        <taxon>Bacteria</taxon>
        <taxon>Pseudomonadati</taxon>
        <taxon>Pseudomonadota</taxon>
        <taxon>Gammaproteobacteria</taxon>
        <taxon>Chromatiales</taxon>
        <taxon>Ectothiorhodospiraceae</taxon>
        <taxon>Thioalbus</taxon>
    </lineage>
</organism>
<dbReference type="Proteomes" id="UP000252707">
    <property type="component" value="Unassembled WGS sequence"/>
</dbReference>
<sequence length="192" mass="21293">MPRPRSYDETTLLDTAMQMFWSRGFEQTSISELVAETGVNRASLYAAYPDKRALFLASVQHYLEQVSRENVERLRSVQPAAEAVRGFFLDLAGAPPRRAGKGCLLTNSAVEFGNGDPEISRLVRRAFTRMERVLAERLTEARQDGQLAAGVEPAAYARQLVVLIQGLRVMARVGAGRQLLMDAVESALQPLR</sequence>
<evidence type="ECO:0000259" key="5">
    <source>
        <dbReference type="PROSITE" id="PS50977"/>
    </source>
</evidence>
<dbReference type="InterPro" id="IPR036271">
    <property type="entry name" value="Tet_transcr_reg_TetR-rel_C_sf"/>
</dbReference>
<reference evidence="6 7" key="1">
    <citation type="submission" date="2018-07" db="EMBL/GenBank/DDBJ databases">
        <title>Genomic Encyclopedia of Type Strains, Phase IV (KMG-IV): sequencing the most valuable type-strain genomes for metagenomic binning, comparative biology and taxonomic classification.</title>
        <authorList>
            <person name="Goeker M."/>
        </authorList>
    </citation>
    <scope>NUCLEOTIDE SEQUENCE [LARGE SCALE GENOMIC DNA]</scope>
    <source>
        <strain evidence="6 7">DSM 26407</strain>
    </source>
</reference>
<dbReference type="EMBL" id="QPJY01000003">
    <property type="protein sequence ID" value="RCX31216.1"/>
    <property type="molecule type" value="Genomic_DNA"/>
</dbReference>
<accession>A0A369CEV5</accession>
<proteinExistence type="predicted"/>
<feature type="DNA-binding region" description="H-T-H motif" evidence="4">
    <location>
        <begin position="29"/>
        <end position="48"/>
    </location>
</feature>
<evidence type="ECO:0000313" key="7">
    <source>
        <dbReference type="Proteomes" id="UP000252707"/>
    </source>
</evidence>
<comment type="caution">
    <text evidence="6">The sequence shown here is derived from an EMBL/GenBank/DDBJ whole genome shotgun (WGS) entry which is preliminary data.</text>
</comment>
<gene>
    <name evidence="6" type="ORF">DFQ59_103182</name>
</gene>
<feature type="domain" description="HTH tetR-type" evidence="5">
    <location>
        <begin position="6"/>
        <end position="66"/>
    </location>
</feature>
<dbReference type="PRINTS" id="PR00455">
    <property type="entry name" value="HTHTETR"/>
</dbReference>
<dbReference type="Gene3D" id="1.10.10.60">
    <property type="entry name" value="Homeodomain-like"/>
    <property type="match status" value="1"/>
</dbReference>
<dbReference type="InterPro" id="IPR001647">
    <property type="entry name" value="HTH_TetR"/>
</dbReference>
<dbReference type="RefSeq" id="WP_170142104.1">
    <property type="nucleotide sequence ID" value="NZ_QPJY01000003.1"/>
</dbReference>
<keyword evidence="7" id="KW-1185">Reference proteome</keyword>
<keyword evidence="1" id="KW-0805">Transcription regulation</keyword>
<dbReference type="InterPro" id="IPR011075">
    <property type="entry name" value="TetR_C"/>
</dbReference>
<dbReference type="PANTHER" id="PTHR47506">
    <property type="entry name" value="TRANSCRIPTIONAL REGULATORY PROTEIN"/>
    <property type="match status" value="1"/>
</dbReference>
<dbReference type="Pfam" id="PF00440">
    <property type="entry name" value="TetR_N"/>
    <property type="match status" value="1"/>
</dbReference>
<evidence type="ECO:0000256" key="4">
    <source>
        <dbReference type="PROSITE-ProRule" id="PRU00335"/>
    </source>
</evidence>
<evidence type="ECO:0000256" key="3">
    <source>
        <dbReference type="ARBA" id="ARBA00023163"/>
    </source>
</evidence>
<protein>
    <submittedName>
        <fullName evidence="6">TetR family transcriptional regulator</fullName>
    </submittedName>
</protein>
<dbReference type="SUPFAM" id="SSF46689">
    <property type="entry name" value="Homeodomain-like"/>
    <property type="match status" value="1"/>
</dbReference>
<keyword evidence="2 4" id="KW-0238">DNA-binding</keyword>
<keyword evidence="3" id="KW-0804">Transcription</keyword>
<evidence type="ECO:0000313" key="6">
    <source>
        <dbReference type="EMBL" id="RCX31216.1"/>
    </source>
</evidence>
<dbReference type="PROSITE" id="PS50977">
    <property type="entry name" value="HTH_TETR_2"/>
    <property type="match status" value="1"/>
</dbReference>